<dbReference type="PANTHER" id="PTHR46797:SF23">
    <property type="entry name" value="HTH-TYPE TRANSCRIPTIONAL REGULATOR SUTR"/>
    <property type="match status" value="1"/>
</dbReference>
<evidence type="ECO:0000313" key="5">
    <source>
        <dbReference type="EMBL" id="MBB5760390.1"/>
    </source>
</evidence>
<dbReference type="PROSITE" id="PS50943">
    <property type="entry name" value="HTH_CROC1"/>
    <property type="match status" value="1"/>
</dbReference>
<proteinExistence type="predicted"/>
<gene>
    <name evidence="5" type="ORF">HNR00_005140</name>
</gene>
<dbReference type="PANTHER" id="PTHR46797">
    <property type="entry name" value="HTH-TYPE TRANSCRIPTIONAL REGULATOR"/>
    <property type="match status" value="1"/>
</dbReference>
<dbReference type="GO" id="GO:0003677">
    <property type="term" value="F:DNA binding"/>
    <property type="evidence" value="ECO:0007669"/>
    <property type="project" value="UniProtKB-KW"/>
</dbReference>
<keyword evidence="1" id="KW-0805">Transcription regulation</keyword>
<name>A0A840ZSS2_9HYPH</name>
<dbReference type="GO" id="GO:0003700">
    <property type="term" value="F:DNA-binding transcription factor activity"/>
    <property type="evidence" value="ECO:0007669"/>
    <property type="project" value="TreeGrafter"/>
</dbReference>
<reference evidence="5 6" key="1">
    <citation type="submission" date="2020-08" db="EMBL/GenBank/DDBJ databases">
        <title>Genomic Encyclopedia of Type Strains, Phase IV (KMG-IV): sequencing the most valuable type-strain genomes for metagenomic binning, comparative biology and taxonomic classification.</title>
        <authorList>
            <person name="Goeker M."/>
        </authorList>
    </citation>
    <scope>NUCLEOTIDE SEQUENCE [LARGE SCALE GENOMIC DNA]</scope>
    <source>
        <strain evidence="5 6">DSM 2163</strain>
    </source>
</reference>
<evidence type="ECO:0000256" key="1">
    <source>
        <dbReference type="ARBA" id="ARBA00023015"/>
    </source>
</evidence>
<comment type="caution">
    <text evidence="5">The sequence shown here is derived from an EMBL/GenBank/DDBJ whole genome shotgun (WGS) entry which is preliminary data.</text>
</comment>
<dbReference type="Pfam" id="PF01381">
    <property type="entry name" value="HTH_3"/>
    <property type="match status" value="1"/>
</dbReference>
<accession>A0A840ZSS2</accession>
<dbReference type="AlphaFoldDB" id="A0A840ZSS2"/>
<protein>
    <submittedName>
        <fullName evidence="5">Transcriptional regulator with XRE-family HTH domain</fullName>
    </submittedName>
</protein>
<dbReference type="GO" id="GO:0005829">
    <property type="term" value="C:cytosol"/>
    <property type="evidence" value="ECO:0007669"/>
    <property type="project" value="TreeGrafter"/>
</dbReference>
<evidence type="ECO:0000313" key="6">
    <source>
        <dbReference type="Proteomes" id="UP000583454"/>
    </source>
</evidence>
<organism evidence="5 6">
    <name type="scientific">Methylorubrum rhodinum</name>
    <dbReference type="NCBI Taxonomy" id="29428"/>
    <lineage>
        <taxon>Bacteria</taxon>
        <taxon>Pseudomonadati</taxon>
        <taxon>Pseudomonadota</taxon>
        <taxon>Alphaproteobacteria</taxon>
        <taxon>Hyphomicrobiales</taxon>
        <taxon>Methylobacteriaceae</taxon>
        <taxon>Methylorubrum</taxon>
    </lineage>
</organism>
<dbReference type="CDD" id="cd00093">
    <property type="entry name" value="HTH_XRE"/>
    <property type="match status" value="1"/>
</dbReference>
<keyword evidence="6" id="KW-1185">Reference proteome</keyword>
<dbReference type="SMART" id="SM00530">
    <property type="entry name" value="HTH_XRE"/>
    <property type="match status" value="1"/>
</dbReference>
<keyword evidence="3" id="KW-0804">Transcription</keyword>
<dbReference type="SUPFAM" id="SSF47413">
    <property type="entry name" value="lambda repressor-like DNA-binding domains"/>
    <property type="match status" value="1"/>
</dbReference>
<dbReference type="Proteomes" id="UP000583454">
    <property type="component" value="Unassembled WGS sequence"/>
</dbReference>
<feature type="domain" description="HTH cro/C1-type" evidence="4">
    <location>
        <begin position="16"/>
        <end position="70"/>
    </location>
</feature>
<sequence length="92" mass="10021">MLIRSMKGRALVAWNLRRVRVAQGLSQERLAADAGVDRAYLGSLERQAENPTVDLLDKVAEALAVPLSELFLAPAADESPPMPLRGGRRGRN</sequence>
<keyword evidence="2" id="KW-0238">DNA-binding</keyword>
<dbReference type="InterPro" id="IPR001387">
    <property type="entry name" value="Cro/C1-type_HTH"/>
</dbReference>
<evidence type="ECO:0000256" key="3">
    <source>
        <dbReference type="ARBA" id="ARBA00023163"/>
    </source>
</evidence>
<evidence type="ECO:0000256" key="2">
    <source>
        <dbReference type="ARBA" id="ARBA00023125"/>
    </source>
</evidence>
<dbReference type="EMBL" id="JACHOP010000049">
    <property type="protein sequence ID" value="MBB5760390.1"/>
    <property type="molecule type" value="Genomic_DNA"/>
</dbReference>
<dbReference type="InterPro" id="IPR050807">
    <property type="entry name" value="TransReg_Diox_bact_type"/>
</dbReference>
<dbReference type="InterPro" id="IPR010982">
    <property type="entry name" value="Lambda_DNA-bd_dom_sf"/>
</dbReference>
<dbReference type="Gene3D" id="1.10.260.40">
    <property type="entry name" value="lambda repressor-like DNA-binding domains"/>
    <property type="match status" value="1"/>
</dbReference>
<evidence type="ECO:0000259" key="4">
    <source>
        <dbReference type="PROSITE" id="PS50943"/>
    </source>
</evidence>